<sequence>MVPISIDEFVNKKIDEKSNNNKKEIKKNILAAAKRRKNGIGCMQCNQPIWVIGSGIVGSDMCFTCITGEADDSEDYELDLVL</sequence>
<proteinExistence type="predicted"/>
<dbReference type="Proteomes" id="UP001145072">
    <property type="component" value="Unassembled WGS sequence"/>
</dbReference>
<gene>
    <name evidence="1" type="ORF">NC661_04905</name>
</gene>
<dbReference type="EMBL" id="JAMQJZ010000002">
    <property type="protein sequence ID" value="MDC3419704.1"/>
    <property type="molecule type" value="Genomic_DNA"/>
</dbReference>
<evidence type="ECO:0000313" key="1">
    <source>
        <dbReference type="EMBL" id="MDC3419704.1"/>
    </source>
</evidence>
<comment type="caution">
    <text evidence="1">The sequence shown here is derived from an EMBL/GenBank/DDBJ whole genome shotgun (WGS) entry which is preliminary data.</text>
</comment>
<keyword evidence="2" id="KW-1185">Reference proteome</keyword>
<name>A0A9X3WLX6_9BACI</name>
<reference evidence="1" key="1">
    <citation type="submission" date="2022-06" db="EMBL/GenBank/DDBJ databases">
        <title>Aquibacillus sp. a new bacterium isolated from soil saline samples.</title>
        <authorList>
            <person name="Galisteo C."/>
            <person name="De La Haba R."/>
            <person name="Sanchez-Porro C."/>
            <person name="Ventosa A."/>
        </authorList>
    </citation>
    <scope>NUCLEOTIDE SEQUENCE</scope>
    <source>
        <strain evidence="1">JCM 12387</strain>
    </source>
</reference>
<dbReference type="RefSeq" id="WP_259866574.1">
    <property type="nucleotide sequence ID" value="NZ_JAMQJZ010000002.1"/>
</dbReference>
<accession>A0A9X3WLX6</accession>
<dbReference type="AlphaFoldDB" id="A0A9X3WLX6"/>
<protein>
    <submittedName>
        <fullName evidence="1">Uncharacterized protein</fullName>
    </submittedName>
</protein>
<evidence type="ECO:0000313" key="2">
    <source>
        <dbReference type="Proteomes" id="UP001145072"/>
    </source>
</evidence>
<organism evidence="1 2">
    <name type="scientific">Aquibacillus koreensis</name>
    <dbReference type="NCBI Taxonomy" id="279446"/>
    <lineage>
        <taxon>Bacteria</taxon>
        <taxon>Bacillati</taxon>
        <taxon>Bacillota</taxon>
        <taxon>Bacilli</taxon>
        <taxon>Bacillales</taxon>
        <taxon>Bacillaceae</taxon>
        <taxon>Aquibacillus</taxon>
    </lineage>
</organism>